<evidence type="ECO:0000313" key="3">
    <source>
        <dbReference type="Proteomes" id="UP000732527"/>
    </source>
</evidence>
<dbReference type="AlphaFoldDB" id="A0A921JNY6"/>
<reference evidence="2" key="1">
    <citation type="journal article" date="2021" name="PeerJ">
        <title>Extensive microbial diversity within the chicken gut microbiome revealed by metagenomics and culture.</title>
        <authorList>
            <person name="Gilroy R."/>
            <person name="Ravi A."/>
            <person name="Getino M."/>
            <person name="Pursley I."/>
            <person name="Horton D.L."/>
            <person name="Alikhan N.F."/>
            <person name="Baker D."/>
            <person name="Gharbi K."/>
            <person name="Hall N."/>
            <person name="Watson M."/>
            <person name="Adriaenssens E.M."/>
            <person name="Foster-Nyarko E."/>
            <person name="Jarju S."/>
            <person name="Secka A."/>
            <person name="Antonio M."/>
            <person name="Oren A."/>
            <person name="Chaudhuri R.R."/>
            <person name="La Ragione R."/>
            <person name="Hildebrand F."/>
            <person name="Pallen M.J."/>
        </authorList>
    </citation>
    <scope>NUCLEOTIDE SEQUENCE</scope>
    <source>
        <strain evidence="2">CHK192-2623</strain>
    </source>
</reference>
<sequence length="62" mass="7049">MTYLTVKEAMDYLNVKSNKTFKALISSGLPVINMGKSLRVKKEDIDEFMQAHTVVATTERKK</sequence>
<name>A0A921JNY6_LACJH</name>
<dbReference type="Proteomes" id="UP000732527">
    <property type="component" value="Unassembled WGS sequence"/>
</dbReference>
<gene>
    <name evidence="2" type="ORF">K8V69_07155</name>
</gene>
<dbReference type="NCBIfam" id="TIGR01764">
    <property type="entry name" value="excise"/>
    <property type="match status" value="1"/>
</dbReference>
<protein>
    <submittedName>
        <fullName evidence="2">Helix-turn-helix domain-containing protein</fullName>
    </submittedName>
</protein>
<dbReference type="GO" id="GO:0003677">
    <property type="term" value="F:DNA binding"/>
    <property type="evidence" value="ECO:0007669"/>
    <property type="project" value="InterPro"/>
</dbReference>
<organism evidence="2 3">
    <name type="scientific">Lactobacillus johnsonii</name>
    <dbReference type="NCBI Taxonomy" id="33959"/>
    <lineage>
        <taxon>Bacteria</taxon>
        <taxon>Bacillati</taxon>
        <taxon>Bacillota</taxon>
        <taxon>Bacilli</taxon>
        <taxon>Lactobacillales</taxon>
        <taxon>Lactobacillaceae</taxon>
        <taxon>Lactobacillus</taxon>
    </lineage>
</organism>
<dbReference type="EMBL" id="DYYQ01000044">
    <property type="protein sequence ID" value="HJE49939.1"/>
    <property type="molecule type" value="Genomic_DNA"/>
</dbReference>
<reference evidence="2" key="2">
    <citation type="submission" date="2021-09" db="EMBL/GenBank/DDBJ databases">
        <authorList>
            <person name="Gilroy R."/>
        </authorList>
    </citation>
    <scope>NUCLEOTIDE SEQUENCE</scope>
    <source>
        <strain evidence="2">CHK192-2623</strain>
    </source>
</reference>
<comment type="caution">
    <text evidence="2">The sequence shown here is derived from an EMBL/GenBank/DDBJ whole genome shotgun (WGS) entry which is preliminary data.</text>
</comment>
<dbReference type="InterPro" id="IPR010093">
    <property type="entry name" value="SinI_DNA-bd"/>
</dbReference>
<evidence type="ECO:0000259" key="1">
    <source>
        <dbReference type="Pfam" id="PF12728"/>
    </source>
</evidence>
<proteinExistence type="predicted"/>
<feature type="domain" description="Helix-turn-helix" evidence="1">
    <location>
        <begin position="3"/>
        <end position="52"/>
    </location>
</feature>
<evidence type="ECO:0000313" key="2">
    <source>
        <dbReference type="EMBL" id="HJE49939.1"/>
    </source>
</evidence>
<accession>A0A921JNY6</accession>
<dbReference type="Pfam" id="PF12728">
    <property type="entry name" value="HTH_17"/>
    <property type="match status" value="1"/>
</dbReference>
<dbReference type="InterPro" id="IPR041657">
    <property type="entry name" value="HTH_17"/>
</dbReference>